<gene>
    <name evidence="1" type="ORF">M8C21_029393</name>
</gene>
<dbReference type="EMBL" id="JAMZMK010000371">
    <property type="protein sequence ID" value="KAI7756459.1"/>
    <property type="molecule type" value="Genomic_DNA"/>
</dbReference>
<feature type="non-terminal residue" evidence="1">
    <location>
        <position position="1"/>
    </location>
</feature>
<dbReference type="AlphaFoldDB" id="A0AAD5GXB7"/>
<keyword evidence="2" id="KW-1185">Reference proteome</keyword>
<feature type="non-terminal residue" evidence="1">
    <location>
        <position position="111"/>
    </location>
</feature>
<organism evidence="1 2">
    <name type="scientific">Ambrosia artemisiifolia</name>
    <name type="common">Common ragweed</name>
    <dbReference type="NCBI Taxonomy" id="4212"/>
    <lineage>
        <taxon>Eukaryota</taxon>
        <taxon>Viridiplantae</taxon>
        <taxon>Streptophyta</taxon>
        <taxon>Embryophyta</taxon>
        <taxon>Tracheophyta</taxon>
        <taxon>Spermatophyta</taxon>
        <taxon>Magnoliopsida</taxon>
        <taxon>eudicotyledons</taxon>
        <taxon>Gunneridae</taxon>
        <taxon>Pentapetalae</taxon>
        <taxon>asterids</taxon>
        <taxon>campanulids</taxon>
        <taxon>Asterales</taxon>
        <taxon>Asteraceae</taxon>
        <taxon>Asteroideae</taxon>
        <taxon>Heliantheae alliance</taxon>
        <taxon>Heliantheae</taxon>
        <taxon>Ambrosia</taxon>
    </lineage>
</organism>
<protein>
    <submittedName>
        <fullName evidence="1">Uncharacterized protein</fullName>
    </submittedName>
</protein>
<evidence type="ECO:0000313" key="1">
    <source>
        <dbReference type="EMBL" id="KAI7756459.1"/>
    </source>
</evidence>
<comment type="caution">
    <text evidence="1">The sequence shown here is derived from an EMBL/GenBank/DDBJ whole genome shotgun (WGS) entry which is preliminary data.</text>
</comment>
<accession>A0AAD5GXB7</accession>
<reference evidence="1" key="1">
    <citation type="submission" date="2022-06" db="EMBL/GenBank/DDBJ databases">
        <title>Uncovering the hologenomic basis of an extraordinary plant invasion.</title>
        <authorList>
            <person name="Bieker V.C."/>
            <person name="Martin M.D."/>
            <person name="Gilbert T."/>
            <person name="Hodgins K."/>
            <person name="Battlay P."/>
            <person name="Petersen B."/>
            <person name="Wilson J."/>
        </authorList>
    </citation>
    <scope>NUCLEOTIDE SEQUENCE</scope>
    <source>
        <strain evidence="1">AA19_3_7</strain>
        <tissue evidence="1">Leaf</tissue>
    </source>
</reference>
<proteinExistence type="predicted"/>
<name>A0AAD5GXB7_AMBAR</name>
<evidence type="ECO:0000313" key="2">
    <source>
        <dbReference type="Proteomes" id="UP001206925"/>
    </source>
</evidence>
<sequence>ALGLQQHNWEGDGGHKVDNTHDLSETRDQQKTRRLKFPWRGYHTIVLAYGQGQYNVDADFVDAQDNCYADLVNLKEKTVTHYAIAMRGCYYSPFGYELEALDEYYLLSHSQ</sequence>
<dbReference type="Proteomes" id="UP001206925">
    <property type="component" value="Unassembled WGS sequence"/>
</dbReference>